<gene>
    <name evidence="1" type="ORF">Taro_017133</name>
</gene>
<organism evidence="1 2">
    <name type="scientific">Colocasia esculenta</name>
    <name type="common">Wild taro</name>
    <name type="synonym">Arum esculentum</name>
    <dbReference type="NCBI Taxonomy" id="4460"/>
    <lineage>
        <taxon>Eukaryota</taxon>
        <taxon>Viridiplantae</taxon>
        <taxon>Streptophyta</taxon>
        <taxon>Embryophyta</taxon>
        <taxon>Tracheophyta</taxon>
        <taxon>Spermatophyta</taxon>
        <taxon>Magnoliopsida</taxon>
        <taxon>Liliopsida</taxon>
        <taxon>Araceae</taxon>
        <taxon>Aroideae</taxon>
        <taxon>Colocasieae</taxon>
        <taxon>Colocasia</taxon>
    </lineage>
</organism>
<evidence type="ECO:0000313" key="1">
    <source>
        <dbReference type="EMBL" id="MQL84611.1"/>
    </source>
</evidence>
<comment type="caution">
    <text evidence="1">The sequence shown here is derived from an EMBL/GenBank/DDBJ whole genome shotgun (WGS) entry which is preliminary data.</text>
</comment>
<protein>
    <submittedName>
        <fullName evidence="1">Uncharacterized protein</fullName>
    </submittedName>
</protein>
<dbReference type="EMBL" id="NMUH01000774">
    <property type="protein sequence ID" value="MQL84611.1"/>
    <property type="molecule type" value="Genomic_DNA"/>
</dbReference>
<proteinExistence type="predicted"/>
<reference evidence="1" key="1">
    <citation type="submission" date="2017-07" db="EMBL/GenBank/DDBJ databases">
        <title>Taro Niue Genome Assembly and Annotation.</title>
        <authorList>
            <person name="Atibalentja N."/>
            <person name="Keating K."/>
            <person name="Fields C.J."/>
        </authorList>
    </citation>
    <scope>NUCLEOTIDE SEQUENCE</scope>
    <source>
        <strain evidence="1">Niue_2</strain>
        <tissue evidence="1">Leaf</tissue>
    </source>
</reference>
<keyword evidence="2" id="KW-1185">Reference proteome</keyword>
<accession>A0A843UMQ8</accession>
<dbReference type="AlphaFoldDB" id="A0A843UMQ8"/>
<dbReference type="Proteomes" id="UP000652761">
    <property type="component" value="Unassembled WGS sequence"/>
</dbReference>
<name>A0A843UMQ8_COLES</name>
<evidence type="ECO:0000313" key="2">
    <source>
        <dbReference type="Proteomes" id="UP000652761"/>
    </source>
</evidence>
<sequence length="97" mass="10250">MFVALFKARDLPCIFSSWWVSGGESLLLASCRFGAVGAAMCTTLGACGCTVAKFCVRGVGCSICHSRRGGALPPCPMQRPLPFAWGHQKKAVGPFLV</sequence>